<proteinExistence type="predicted"/>
<gene>
    <name evidence="1" type="ORF">NQ032_05360</name>
</gene>
<dbReference type="EMBL" id="JANILD010000002">
    <property type="protein sequence ID" value="MCQ9303049.1"/>
    <property type="molecule type" value="Genomic_DNA"/>
</dbReference>
<name>A0AAW5LIB4_MAMSC</name>
<accession>A0AAW5LIB4</accession>
<organism evidence="1 2">
    <name type="scientific">Mammaliicoccus sciuri</name>
    <name type="common">Staphylococcus sciuri</name>
    <dbReference type="NCBI Taxonomy" id="1296"/>
    <lineage>
        <taxon>Bacteria</taxon>
        <taxon>Bacillati</taxon>
        <taxon>Bacillota</taxon>
        <taxon>Bacilli</taxon>
        <taxon>Bacillales</taxon>
        <taxon>Staphylococcaceae</taxon>
        <taxon>Mammaliicoccus</taxon>
    </lineage>
</organism>
<dbReference type="Proteomes" id="UP001204068">
    <property type="component" value="Unassembled WGS sequence"/>
</dbReference>
<evidence type="ECO:0000313" key="2">
    <source>
        <dbReference type="Proteomes" id="UP001204068"/>
    </source>
</evidence>
<sequence length="200" mass="22672">MAQVEIKTYEGNKLVTENFEIKEMNIFQIKRVSKELNKLVKDINTNDHLKSALDTFFAKRNEINEENRRLYEEAIENAKGDIDKVSVFQYDGSEAFKRAGAQFFKDVLGSFEIVLENAPDSLQNLISQASNINADVIGQQNVYTFLDIIDAVIEVNDIPKLIERLKKSKDSFSMVLAVLFPKKEQTKDGVMPATMPATSN</sequence>
<dbReference type="RefSeq" id="WP_257099471.1">
    <property type="nucleotide sequence ID" value="NZ_JANILD010000002.1"/>
</dbReference>
<evidence type="ECO:0000313" key="1">
    <source>
        <dbReference type="EMBL" id="MCQ9303049.1"/>
    </source>
</evidence>
<reference evidence="1" key="1">
    <citation type="submission" date="2022-07" db="EMBL/GenBank/DDBJ databases">
        <title>Bacterial species isolated from the porcine tonsil microbiota.</title>
        <authorList>
            <person name="Oliveira I.M.F."/>
        </authorList>
    </citation>
    <scope>NUCLEOTIDE SEQUENCE</scope>
    <source>
        <strain evidence="1">8QC2O2</strain>
    </source>
</reference>
<protein>
    <submittedName>
        <fullName evidence="1">Uncharacterized protein</fullName>
    </submittedName>
</protein>
<dbReference type="AlphaFoldDB" id="A0AAW5LIB4"/>
<comment type="caution">
    <text evidence="1">The sequence shown here is derived from an EMBL/GenBank/DDBJ whole genome shotgun (WGS) entry which is preliminary data.</text>
</comment>